<accession>A0A434A4F8</accession>
<sequence length="155" mass="17663">MAQSALFLSGEILKRAKEQDIDISNMSLQKLLFIANGLYLAKNGVPLIQEPIEVWPYGPVIKSVYHEFKEYGNAAIKKIPLSYSLNQNTELDKATDDVIEFTLEVAKNLNAIQLSNWTHLPESPWTEAKRNNEKEISNDLMSSYFEKFVNKPISE</sequence>
<dbReference type="AlphaFoldDB" id="A0A434A4F8"/>
<proteinExistence type="predicted"/>
<reference evidence="3" key="1">
    <citation type="journal article" date="2019" name="Syst. Appl. Microbiol.">
        <title>Flavobacterium circumlabens sp. nov. and Flavobacterium cupreum sp. nov., two psychrotrophic species isolated from Antarctic environmental samples.</title>
        <authorList>
            <person name="Kralova S."/>
            <person name="Busse H.-J."/>
            <person name="Svec P."/>
            <person name="Maslanova I."/>
            <person name="Stankova E."/>
            <person name="Bartak M."/>
            <person name="Sedlacek I."/>
        </authorList>
    </citation>
    <scope>NUCLEOTIDE SEQUENCE [LARGE SCALE GENOMIC DNA]</scope>
    <source>
        <strain evidence="3">CCM 8825</strain>
    </source>
</reference>
<evidence type="ECO:0000259" key="1">
    <source>
        <dbReference type="Pfam" id="PF13274"/>
    </source>
</evidence>
<dbReference type="RefSeq" id="WP_127339540.1">
    <property type="nucleotide sequence ID" value="NZ_QWDM01000011.1"/>
</dbReference>
<gene>
    <name evidence="2" type="ORF">D0817_17045</name>
</gene>
<evidence type="ECO:0000313" key="3">
    <source>
        <dbReference type="Proteomes" id="UP000288102"/>
    </source>
</evidence>
<keyword evidence="3" id="KW-1185">Reference proteome</keyword>
<dbReference type="InterPro" id="IPR025272">
    <property type="entry name" value="SocA_Panacea"/>
</dbReference>
<dbReference type="EMBL" id="QWDM01000011">
    <property type="protein sequence ID" value="RUT69215.1"/>
    <property type="molecule type" value="Genomic_DNA"/>
</dbReference>
<protein>
    <submittedName>
        <fullName evidence="2">DUF4065 domain-containing protein</fullName>
    </submittedName>
</protein>
<name>A0A434A4F8_9FLAO</name>
<dbReference type="Proteomes" id="UP000288102">
    <property type="component" value="Unassembled WGS sequence"/>
</dbReference>
<feature type="domain" description="Antitoxin SocA-like Panacea" evidence="1">
    <location>
        <begin position="28"/>
        <end position="125"/>
    </location>
</feature>
<dbReference type="OrthoDB" id="9799173at2"/>
<comment type="caution">
    <text evidence="2">The sequence shown here is derived from an EMBL/GenBank/DDBJ whole genome shotgun (WGS) entry which is preliminary data.</text>
</comment>
<dbReference type="Pfam" id="PF13274">
    <property type="entry name" value="SocA_Panacea"/>
    <property type="match status" value="1"/>
</dbReference>
<organism evidence="2 3">
    <name type="scientific">Flavobacterium cupreum</name>
    <dbReference type="NCBI Taxonomy" id="2133766"/>
    <lineage>
        <taxon>Bacteria</taxon>
        <taxon>Pseudomonadati</taxon>
        <taxon>Bacteroidota</taxon>
        <taxon>Flavobacteriia</taxon>
        <taxon>Flavobacteriales</taxon>
        <taxon>Flavobacteriaceae</taxon>
        <taxon>Flavobacterium</taxon>
    </lineage>
</organism>
<evidence type="ECO:0000313" key="2">
    <source>
        <dbReference type="EMBL" id="RUT69215.1"/>
    </source>
</evidence>